<dbReference type="GeneID" id="93937733"/>
<reference evidence="1" key="1">
    <citation type="submission" date="2018-11" db="EMBL/GenBank/DDBJ databases">
        <title>FDA dAtabase for Regulatory Grade micrObial Sequences (FDA-ARGOS): Supporting development and validation of Infectious Disease Dx tests.</title>
        <authorList>
            <person name="Bliska J."/>
            <person name="Cleland M.-M."/>
            <person name="Tallon L."/>
            <person name="Sadzewicz L."/>
            <person name="Zhao X."/>
            <person name="Vavikolanu K."/>
            <person name="Mehta A."/>
            <person name="Aluvathingal J."/>
            <person name="Nadendla S."/>
            <person name="Yan Y."/>
            <person name="Sichtig H."/>
        </authorList>
    </citation>
    <scope>NUCLEOTIDE SEQUENCE [LARGE SCALE GENOMIC DNA]</scope>
    <source>
        <strain evidence="1">FDAARGOS_581</strain>
    </source>
</reference>
<protein>
    <recommendedName>
        <fullName evidence="3">Secreted protein</fullName>
    </recommendedName>
</protein>
<dbReference type="RefSeq" id="WP_071819127.1">
    <property type="nucleotide sequence ID" value="NZ_AP024605.1"/>
</dbReference>
<sequence length="76" mass="8976">MTPAFIILFWPLGEDLCGSRVRCDQEQRRHYGGREKNSLSETARKWTAKTADFWRILQISSLFSCQYRAEELNLIH</sequence>
<dbReference type="Proteomes" id="UP000268669">
    <property type="component" value="Chromosome"/>
</dbReference>
<organism evidence="1 2">
    <name type="scientific">Yersinia pseudotuberculosis</name>
    <dbReference type="NCBI Taxonomy" id="633"/>
    <lineage>
        <taxon>Bacteria</taxon>
        <taxon>Pseudomonadati</taxon>
        <taxon>Pseudomonadota</taxon>
        <taxon>Gammaproteobacteria</taxon>
        <taxon>Enterobacterales</taxon>
        <taxon>Yersiniaceae</taxon>
        <taxon>Yersinia</taxon>
    </lineage>
</organism>
<keyword evidence="2" id="KW-1185">Reference proteome</keyword>
<evidence type="ECO:0000313" key="1">
    <source>
        <dbReference type="EMBL" id="AYW91374.1"/>
    </source>
</evidence>
<proteinExistence type="predicted"/>
<accession>A0ABM7AFQ2</accession>
<dbReference type="EMBL" id="CP033713">
    <property type="protein sequence ID" value="AYW91374.1"/>
    <property type="molecule type" value="Genomic_DNA"/>
</dbReference>
<name>A0ABM7AFQ2_YERPU</name>
<gene>
    <name evidence="1" type="ORF">EGX47_08610</name>
</gene>
<evidence type="ECO:0008006" key="3">
    <source>
        <dbReference type="Google" id="ProtNLM"/>
    </source>
</evidence>
<evidence type="ECO:0000313" key="2">
    <source>
        <dbReference type="Proteomes" id="UP000268669"/>
    </source>
</evidence>